<keyword evidence="6" id="KW-1185">Reference proteome</keyword>
<dbReference type="InterPro" id="IPR043782">
    <property type="entry name" value="DUF5724"/>
</dbReference>
<dbReference type="InterPro" id="IPR056639">
    <property type="entry name" value="DUF7737"/>
</dbReference>
<dbReference type="EMBL" id="ACLA01000023">
    <property type="protein sequence ID" value="EEQ47961.1"/>
    <property type="molecule type" value="Genomic_DNA"/>
</dbReference>
<dbReference type="Proteomes" id="UP000005309">
    <property type="component" value="Unassembled WGS sequence"/>
</dbReference>
<organism evidence="5 6">
    <name type="scientific">Selenomonas flueggei ATCC 43531</name>
    <dbReference type="NCBI Taxonomy" id="638302"/>
    <lineage>
        <taxon>Bacteria</taxon>
        <taxon>Bacillati</taxon>
        <taxon>Bacillota</taxon>
        <taxon>Negativicutes</taxon>
        <taxon>Selenomonadales</taxon>
        <taxon>Selenomonadaceae</taxon>
        <taxon>Selenomonas</taxon>
    </lineage>
</organism>
<protein>
    <recommendedName>
        <fullName evidence="7">DUF4132 domain-containing protein</fullName>
    </recommendedName>
</protein>
<dbReference type="InterPro" id="IPR025406">
    <property type="entry name" value="DUF4132"/>
</dbReference>
<dbReference type="eggNOG" id="COG1413">
    <property type="taxonomic scope" value="Bacteria"/>
</dbReference>
<dbReference type="Pfam" id="PF18991">
    <property type="entry name" value="DUF5724"/>
    <property type="match status" value="1"/>
</dbReference>
<reference evidence="5 6" key="1">
    <citation type="submission" date="2009-04" db="EMBL/GenBank/DDBJ databases">
        <authorList>
            <person name="Qin X."/>
            <person name="Bachman B."/>
            <person name="Battles P."/>
            <person name="Bell A."/>
            <person name="Bess C."/>
            <person name="Bickham C."/>
            <person name="Chaboub L."/>
            <person name="Chen D."/>
            <person name="Coyle M."/>
            <person name="Deiros D.R."/>
            <person name="Dinh H."/>
            <person name="Forbes L."/>
            <person name="Fowler G."/>
            <person name="Francisco L."/>
            <person name="Fu Q."/>
            <person name="Gubbala S."/>
            <person name="Hale W."/>
            <person name="Han Y."/>
            <person name="Hemphill L."/>
            <person name="Highlander S.K."/>
            <person name="Hirani K."/>
            <person name="Hogues M."/>
            <person name="Jackson L."/>
            <person name="Jakkamsetti A."/>
            <person name="Javaid M."/>
            <person name="Jiang H."/>
            <person name="Korchina V."/>
            <person name="Kovar C."/>
            <person name="Lara F."/>
            <person name="Lee S."/>
            <person name="Mata R."/>
            <person name="Mathew T."/>
            <person name="Moen C."/>
            <person name="Morales K."/>
            <person name="Munidasa M."/>
            <person name="Nazareth L."/>
            <person name="Ngo R."/>
            <person name="Nguyen L."/>
            <person name="Okwuonu G."/>
            <person name="Ongeri F."/>
            <person name="Patil S."/>
            <person name="Petrosino J."/>
            <person name="Pham C."/>
            <person name="Pham P."/>
            <person name="Pu L.-L."/>
            <person name="Puazo M."/>
            <person name="Raj R."/>
            <person name="Reid J."/>
            <person name="Rouhana J."/>
            <person name="Saada N."/>
            <person name="Shang Y."/>
            <person name="Simmons D."/>
            <person name="Thornton R."/>
            <person name="Warren J."/>
            <person name="Weissenberger G."/>
            <person name="Zhang J."/>
            <person name="Zhang L."/>
            <person name="Zhou C."/>
            <person name="Zhu D."/>
            <person name="Muzny D."/>
            <person name="Worley K."/>
            <person name="Gibbs R."/>
        </authorList>
    </citation>
    <scope>NUCLEOTIDE SEQUENCE [LARGE SCALE GENOMIC DNA]</scope>
    <source>
        <strain evidence="5 6">ATCC 43531</strain>
    </source>
</reference>
<dbReference type="HOGENOM" id="CLU_003298_1_0_9"/>
<comment type="caution">
    <text evidence="5">The sequence shown here is derived from an EMBL/GenBank/DDBJ whole genome shotgun (WGS) entry which is preliminary data.</text>
</comment>
<evidence type="ECO:0000259" key="4">
    <source>
        <dbReference type="Pfam" id="PF24879"/>
    </source>
</evidence>
<dbReference type="RefSeq" id="WP_006690410.1">
    <property type="nucleotide sequence ID" value="NZ_GG694006.1"/>
</dbReference>
<evidence type="ECO:0000259" key="3">
    <source>
        <dbReference type="Pfam" id="PF18991"/>
    </source>
</evidence>
<evidence type="ECO:0008006" key="7">
    <source>
        <dbReference type="Google" id="ProtNLM"/>
    </source>
</evidence>
<feature type="domain" description="DUF4132" evidence="2">
    <location>
        <begin position="1355"/>
        <end position="1528"/>
    </location>
</feature>
<evidence type="ECO:0000313" key="5">
    <source>
        <dbReference type="EMBL" id="EEQ47961.1"/>
    </source>
</evidence>
<feature type="domain" description="DUF7737" evidence="4">
    <location>
        <begin position="1618"/>
        <end position="1719"/>
    </location>
</feature>
<evidence type="ECO:0000313" key="6">
    <source>
        <dbReference type="Proteomes" id="UP000005309"/>
    </source>
</evidence>
<dbReference type="Pfam" id="PF24879">
    <property type="entry name" value="DUF7737"/>
    <property type="match status" value="1"/>
</dbReference>
<name>C4V582_9FIRM</name>
<evidence type="ECO:0000259" key="2">
    <source>
        <dbReference type="Pfam" id="PF13569"/>
    </source>
</evidence>
<feature type="domain" description="DUF5724" evidence="3">
    <location>
        <begin position="59"/>
        <end position="1314"/>
    </location>
</feature>
<dbReference type="Pfam" id="PF13569">
    <property type="entry name" value="DUF4132"/>
    <property type="match status" value="1"/>
</dbReference>
<dbReference type="OrthoDB" id="9763697at2"/>
<sequence length="1723" mass="194026">MINWYLGDEDMSALLAELKAAMPALNEQSQKLLNFLFFRTDKKGEPDYDWDVVVANFRRNKKDVVCTVDDDVLPPALYPAFDLMMGEALRKDLVAIAHNLADYPYTTRYTRRLIRSRDYHQHVGRIWALVERLIRQRFSGLTVPQILRGAYDVEKYGSSFLVPEQIAVWIDRGNEEVLSIIREMLLSENNTKILTYDVFRAIFKARNTELAELVGKLLLAGKLQEGLRQAICETMDCGRQEHFVYIMGLIEEHNLIRFSSVRRAIATTIGIGTDSERVDKKLLALIMRVLRDPAEGDAFVYSEDNVEAMVGLWSKGLHDVKDLIAAMEEIIGEGRPHSVLLVSYFLHALQDGAAERNVAKRVLLGITDAELSAEDMQKIACYLSYVTGDFYILRELDDFVKKFDAQAYFANAEEATRFFDLCERAHARMKRKEEEYRPCIFPWYGVTLTKEALSNAMVLAALCAGTALADRVAPILSACYTGQRAAPLLLKAPLSPVQEQALIDLLRLAPETAARIIRENPTASVPDTEVTDTLRTAPETAKGLMGGDFVTRHEGDIAALLRLKTANVRRTVLDLLYGQTDAQLRTTMAGLLTQRDVNKRLGALDLLLRCKADERIPQEELLALAQTIKKPTSDEQVLIDELARTGAAAEAEDALFDAAYVPDFTIDLHDTADAAVAAGYDAAANTVHVVNTLTLKDIFPCTDEELLTIVEKLDALYTEHEDYEYKSRWNGREETTLASGFYERADTEHTKRAPNNIKDYPLPEVWEEFYRKEIKDFRVLYQLAIAVLMAKAEDALFTEGLTRITGRDWTAFPAALAAQKLSYFGEGYVGRQTGKNVIRVLYETHAEENRPFVFAAGLLLMRRAYECYDEKLYLVERKGRWRSSTYRITHDNALMQTALHGARLYADDVEFAQSYALRLRLAERIEDVLLRAGGEPEGGLTGIIEHAKAHLLGMEKKDAFYKMLLGVQAEDMDKDARRNQKKVEQNRVRVLERYRSGALPDRNDPECRGAQTEDVLSFVKEEGQRVVDSIVTAELRRGDTPALHSAAVDSILRVEGIQLFVRILQALGALKLDRRSWYAGSDEAKASTLSHLLKVSHPHAGETAADLKAALKDAGIAQQRLVEAAMYAPQWIPLIEAYLGWRSMASGCYYFQAHMSDIPKERASMIAKYTPIPIEDLKEGAFDIDWFKAAYKELGKAHFESLYDAAKYISNGAKHARARKFADAVRGALNLADVEKEITAKRNKDLVMCCGLIPLKRARDKDMLARYVFLQNFLKESKQFGAQRRASEEKAVEIALSNLARACGFDDVTRLVWTAETELIKAHADHFSPKEVEDVALSLSVAEDGAVSLVCTKGGKPLKAVPAKLKKNAYVLELKDAEKNLKEQYRRAKKMLEEMMEDGTPLLAREIANVMEHNPVIAPLLKPLVFQSGAALGFYADGALVAADGTRTELAEDAEVKIAHALDLYESGTWADYQKYLFEKEIRQPFKQVFRELYVKTADERGKETSLRYAGHQIQPAKTVALLKTRRWVIDGTEGLQRVYYKANIIARIYALADWFSPADIEAPTLEWVEFFDRKTFQRLPIDDVPDLIFSEVMRDVDLVVSVAHVGGVDPEASHSTVEMRRAIVQFNLPLFKLDNVRLEGVHAHIHGKLGDYTVHLGSGVIQQKAGAMINVLPVHSQHRGRLFLPFLDEDPKTAEILSKIILFAEDGKIKDPFILDQIRVRR</sequence>
<dbReference type="STRING" id="638302.HMPREF0908_1676"/>
<proteinExistence type="predicted"/>
<keyword evidence="1" id="KW-0175">Coiled coil</keyword>
<gene>
    <name evidence="5" type="ORF">HMPREF0908_1676</name>
</gene>
<feature type="coiled-coil region" evidence="1">
    <location>
        <begin position="1367"/>
        <end position="1398"/>
    </location>
</feature>
<accession>C4V582</accession>
<evidence type="ECO:0000256" key="1">
    <source>
        <dbReference type="SAM" id="Coils"/>
    </source>
</evidence>